<dbReference type="EC" id="2.7.1.26" evidence="14"/>
<dbReference type="Gene3D" id="3.40.50.620">
    <property type="entry name" value="HUPs"/>
    <property type="match status" value="1"/>
</dbReference>
<evidence type="ECO:0000256" key="12">
    <source>
        <dbReference type="ARBA" id="ARBA00047880"/>
    </source>
</evidence>
<evidence type="ECO:0000256" key="14">
    <source>
        <dbReference type="PIRNR" id="PIRNR004491"/>
    </source>
</evidence>
<evidence type="ECO:0000256" key="13">
    <source>
        <dbReference type="ARBA" id="ARBA00049494"/>
    </source>
</evidence>
<comment type="caution">
    <text evidence="16">The sequence shown here is derived from an EMBL/GenBank/DDBJ whole genome shotgun (WGS) entry which is preliminary data.</text>
</comment>
<keyword evidence="17" id="KW-1185">Reference proteome</keyword>
<evidence type="ECO:0000256" key="1">
    <source>
        <dbReference type="ARBA" id="ARBA00004726"/>
    </source>
</evidence>
<dbReference type="InterPro" id="IPR002606">
    <property type="entry name" value="Riboflavin_kinase_bac"/>
</dbReference>
<evidence type="ECO:0000256" key="3">
    <source>
        <dbReference type="ARBA" id="ARBA00022630"/>
    </source>
</evidence>
<evidence type="ECO:0000256" key="11">
    <source>
        <dbReference type="ARBA" id="ARBA00023268"/>
    </source>
</evidence>
<dbReference type="CDD" id="cd02064">
    <property type="entry name" value="FAD_synthetase_N"/>
    <property type="match status" value="1"/>
</dbReference>
<comment type="pathway">
    <text evidence="2 14">Cofactor biosynthesis; FMN biosynthesis; FMN from riboflavin (ATP route): step 1/1.</text>
</comment>
<dbReference type="SUPFAM" id="SSF52374">
    <property type="entry name" value="Nucleotidylyl transferase"/>
    <property type="match status" value="1"/>
</dbReference>
<sequence length="308" mass="35030">MQYINGLETFSAAGRSAVTLGKFDGLHKGHQKLVEKVTEYGRADGLNSIVCAFDMEPLCRRLNRPYQVLMTQEERKRHLEGQVDYLVSCPFTESFSQMSAEDFIRDVIAGLFQAAYVVVGTDFHFGYQKRGDVHMLAAYQHIYDYQLEVVDKERYEDREISSTFVKEALAAGDMALAETLLGYPYELEGTVEHGKKLGRTLGFPTFNVEPPKEKLLPPNGVYLEQVEVDGSWYNAIGNLGVKPTVTDSGRMLVESFLLDYSGNAYGKRVKIRLRAFRRPEQRFRDVEEMKRHVDMDIACGREFFAGSK</sequence>
<dbReference type="Pfam" id="PF01687">
    <property type="entry name" value="Flavokinase"/>
    <property type="match status" value="1"/>
</dbReference>
<dbReference type="GO" id="GO:0003919">
    <property type="term" value="F:FMN adenylyltransferase activity"/>
    <property type="evidence" value="ECO:0007669"/>
    <property type="project" value="UniProtKB-EC"/>
</dbReference>
<dbReference type="Pfam" id="PF06574">
    <property type="entry name" value="FAD_syn"/>
    <property type="match status" value="1"/>
</dbReference>
<accession>A0ABS2E583</accession>
<dbReference type="Proteomes" id="UP000716906">
    <property type="component" value="Unassembled WGS sequence"/>
</dbReference>
<comment type="pathway">
    <text evidence="1 14">Cofactor biosynthesis; FAD biosynthesis; FAD from FMN: step 1/1.</text>
</comment>
<comment type="catalytic activity">
    <reaction evidence="13 14">
        <text>FMN + ATP + H(+) = FAD + diphosphate</text>
        <dbReference type="Rhea" id="RHEA:17237"/>
        <dbReference type="ChEBI" id="CHEBI:15378"/>
        <dbReference type="ChEBI" id="CHEBI:30616"/>
        <dbReference type="ChEBI" id="CHEBI:33019"/>
        <dbReference type="ChEBI" id="CHEBI:57692"/>
        <dbReference type="ChEBI" id="CHEBI:58210"/>
        <dbReference type="EC" id="2.7.7.2"/>
    </reaction>
</comment>
<dbReference type="EC" id="2.7.7.2" evidence="14"/>
<dbReference type="SMART" id="SM00904">
    <property type="entry name" value="Flavokinase"/>
    <property type="match status" value="1"/>
</dbReference>
<keyword evidence="8 14" id="KW-0418">Kinase</keyword>
<keyword evidence="7 14" id="KW-0547">Nucleotide-binding</keyword>
<dbReference type="InterPro" id="IPR014729">
    <property type="entry name" value="Rossmann-like_a/b/a_fold"/>
</dbReference>
<dbReference type="RefSeq" id="WP_138303189.1">
    <property type="nucleotide sequence ID" value="NZ_JACLYY010000001.1"/>
</dbReference>
<evidence type="ECO:0000256" key="2">
    <source>
        <dbReference type="ARBA" id="ARBA00005201"/>
    </source>
</evidence>
<name>A0ABS2E583_9FIRM</name>
<keyword evidence="6 14" id="KW-0548">Nucleotidyltransferase</keyword>
<evidence type="ECO:0000256" key="10">
    <source>
        <dbReference type="ARBA" id="ARBA00022840"/>
    </source>
</evidence>
<evidence type="ECO:0000256" key="5">
    <source>
        <dbReference type="ARBA" id="ARBA00022679"/>
    </source>
</evidence>
<dbReference type="PIRSF" id="PIRSF004491">
    <property type="entry name" value="FAD_Synth"/>
    <property type="match status" value="1"/>
</dbReference>
<dbReference type="PANTHER" id="PTHR22749">
    <property type="entry name" value="RIBOFLAVIN KINASE/FMN ADENYLYLTRANSFERASE"/>
    <property type="match status" value="1"/>
</dbReference>
<comment type="catalytic activity">
    <reaction evidence="12 14">
        <text>riboflavin + ATP = FMN + ADP + H(+)</text>
        <dbReference type="Rhea" id="RHEA:14357"/>
        <dbReference type="ChEBI" id="CHEBI:15378"/>
        <dbReference type="ChEBI" id="CHEBI:30616"/>
        <dbReference type="ChEBI" id="CHEBI:57986"/>
        <dbReference type="ChEBI" id="CHEBI:58210"/>
        <dbReference type="ChEBI" id="CHEBI:456216"/>
        <dbReference type="EC" id="2.7.1.26"/>
    </reaction>
</comment>
<reference evidence="16 17" key="1">
    <citation type="journal article" date="2021" name="Sci. Rep.">
        <title>The distribution of antibiotic resistance genes in chicken gut microbiota commensals.</title>
        <authorList>
            <person name="Juricova H."/>
            <person name="Matiasovicova J."/>
            <person name="Kubasova T."/>
            <person name="Cejkova D."/>
            <person name="Rychlik I."/>
        </authorList>
    </citation>
    <scope>NUCLEOTIDE SEQUENCE [LARGE SCALE GENOMIC DNA]</scope>
    <source>
        <strain evidence="16 17">An773</strain>
    </source>
</reference>
<evidence type="ECO:0000256" key="4">
    <source>
        <dbReference type="ARBA" id="ARBA00022643"/>
    </source>
</evidence>
<protein>
    <recommendedName>
        <fullName evidence="14">Riboflavin biosynthesis protein</fullName>
    </recommendedName>
    <domain>
        <recommendedName>
            <fullName evidence="14">Riboflavin kinase</fullName>
            <ecNumber evidence="14">2.7.1.26</ecNumber>
        </recommendedName>
        <alternativeName>
            <fullName evidence="14">Flavokinase</fullName>
        </alternativeName>
    </domain>
    <domain>
        <recommendedName>
            <fullName evidence="14">FMN adenylyltransferase</fullName>
            <ecNumber evidence="14">2.7.7.2</ecNumber>
        </recommendedName>
        <alternativeName>
            <fullName evidence="14">FAD pyrophosphorylase</fullName>
        </alternativeName>
        <alternativeName>
            <fullName evidence="14">FAD synthase</fullName>
        </alternativeName>
    </domain>
</protein>
<evidence type="ECO:0000259" key="15">
    <source>
        <dbReference type="SMART" id="SM00904"/>
    </source>
</evidence>
<dbReference type="NCBIfam" id="NF004162">
    <property type="entry name" value="PRK05627.1-5"/>
    <property type="match status" value="1"/>
</dbReference>
<evidence type="ECO:0000256" key="7">
    <source>
        <dbReference type="ARBA" id="ARBA00022741"/>
    </source>
</evidence>
<proteinExistence type="inferred from homology"/>
<dbReference type="Gene3D" id="2.40.30.30">
    <property type="entry name" value="Riboflavin kinase-like"/>
    <property type="match status" value="1"/>
</dbReference>
<gene>
    <name evidence="16" type="ORF">H7U36_01440</name>
</gene>
<feature type="domain" description="Riboflavin kinase" evidence="15">
    <location>
        <begin position="180"/>
        <end position="305"/>
    </location>
</feature>
<comment type="similarity">
    <text evidence="14">Belongs to the ribF family.</text>
</comment>
<dbReference type="NCBIfam" id="TIGR00083">
    <property type="entry name" value="ribF"/>
    <property type="match status" value="1"/>
</dbReference>
<keyword evidence="4 14" id="KW-0288">FMN</keyword>
<keyword evidence="9 14" id="KW-0274">FAD</keyword>
<dbReference type="InterPro" id="IPR015864">
    <property type="entry name" value="FAD_synthase"/>
</dbReference>
<keyword evidence="3 14" id="KW-0285">Flavoprotein</keyword>
<organism evidence="16 17">
    <name type="scientific">Faecalicatena fissicatena</name>
    <dbReference type="NCBI Taxonomy" id="290055"/>
    <lineage>
        <taxon>Bacteria</taxon>
        <taxon>Bacillati</taxon>
        <taxon>Bacillota</taxon>
        <taxon>Clostridia</taxon>
        <taxon>Lachnospirales</taxon>
        <taxon>Lachnospiraceae</taxon>
        <taxon>Faecalicatena</taxon>
    </lineage>
</organism>
<keyword evidence="10 14" id="KW-0067">ATP-binding</keyword>
<dbReference type="PANTHER" id="PTHR22749:SF6">
    <property type="entry name" value="RIBOFLAVIN KINASE"/>
    <property type="match status" value="1"/>
</dbReference>
<dbReference type="InterPro" id="IPR023468">
    <property type="entry name" value="Riboflavin_kinase"/>
</dbReference>
<keyword evidence="5 14" id="KW-0808">Transferase</keyword>
<evidence type="ECO:0000313" key="16">
    <source>
        <dbReference type="EMBL" id="MBM6736775.1"/>
    </source>
</evidence>
<dbReference type="GO" id="GO:0008531">
    <property type="term" value="F:riboflavin kinase activity"/>
    <property type="evidence" value="ECO:0007669"/>
    <property type="project" value="UniProtKB-EC"/>
</dbReference>
<evidence type="ECO:0000256" key="9">
    <source>
        <dbReference type="ARBA" id="ARBA00022827"/>
    </source>
</evidence>
<dbReference type="EMBL" id="JACLYY010000001">
    <property type="protein sequence ID" value="MBM6736775.1"/>
    <property type="molecule type" value="Genomic_DNA"/>
</dbReference>
<evidence type="ECO:0000256" key="6">
    <source>
        <dbReference type="ARBA" id="ARBA00022695"/>
    </source>
</evidence>
<dbReference type="InterPro" id="IPR023465">
    <property type="entry name" value="Riboflavin_kinase_dom_sf"/>
</dbReference>
<dbReference type="InterPro" id="IPR015865">
    <property type="entry name" value="Riboflavin_kinase_bac/euk"/>
</dbReference>
<evidence type="ECO:0000256" key="8">
    <source>
        <dbReference type="ARBA" id="ARBA00022777"/>
    </source>
</evidence>
<evidence type="ECO:0000313" key="17">
    <source>
        <dbReference type="Proteomes" id="UP000716906"/>
    </source>
</evidence>
<keyword evidence="11" id="KW-0511">Multifunctional enzyme</keyword>
<dbReference type="SUPFAM" id="SSF82114">
    <property type="entry name" value="Riboflavin kinase-like"/>
    <property type="match status" value="1"/>
</dbReference>